<dbReference type="Proteomes" id="UP001314169">
    <property type="component" value="Chromosome 10"/>
</dbReference>
<reference evidence="2" key="1">
    <citation type="submission" date="2023-12" db="EMBL/GenBank/DDBJ databases">
        <authorList>
            <person name="Brown T."/>
        </authorList>
    </citation>
    <scope>NUCLEOTIDE SEQUENCE</scope>
</reference>
<gene>
    <name evidence="2" type="ORF">MPIPNATIZW_LOCUS2270</name>
</gene>
<organism evidence="2 3">
    <name type="scientific">Pipistrellus nathusii</name>
    <name type="common">Nathusius' pipistrelle</name>
    <dbReference type="NCBI Taxonomy" id="59473"/>
    <lineage>
        <taxon>Eukaryota</taxon>
        <taxon>Metazoa</taxon>
        <taxon>Chordata</taxon>
        <taxon>Craniata</taxon>
        <taxon>Vertebrata</taxon>
        <taxon>Euteleostomi</taxon>
        <taxon>Mammalia</taxon>
        <taxon>Eutheria</taxon>
        <taxon>Laurasiatheria</taxon>
        <taxon>Chiroptera</taxon>
        <taxon>Yangochiroptera</taxon>
        <taxon>Vespertilionidae</taxon>
        <taxon>Pipistrellus</taxon>
    </lineage>
</organism>
<sequence>MMGCFNVRIAKQYDECALKQNFVSLAFLRFISHSLCIGWRDYYKILSKSILHTNTEKKKKNCYFLVCVDRLTLHLFITHSLPNISQFCHEQHKNSKDVSSFPYSPSAFTSVER</sequence>
<evidence type="ECO:0000256" key="1">
    <source>
        <dbReference type="SAM" id="MobiDB-lite"/>
    </source>
</evidence>
<dbReference type="EMBL" id="OY882867">
    <property type="protein sequence ID" value="CAK6433964.1"/>
    <property type="molecule type" value="Genomic_DNA"/>
</dbReference>
<evidence type="ECO:0000313" key="3">
    <source>
        <dbReference type="Proteomes" id="UP001314169"/>
    </source>
</evidence>
<feature type="compositionally biased region" description="Polar residues" evidence="1">
    <location>
        <begin position="97"/>
        <end position="113"/>
    </location>
</feature>
<name>A0ABN9Z718_PIPNA</name>
<evidence type="ECO:0000313" key="2">
    <source>
        <dbReference type="EMBL" id="CAK6433964.1"/>
    </source>
</evidence>
<accession>A0ABN9Z718</accession>
<feature type="region of interest" description="Disordered" evidence="1">
    <location>
        <begin position="93"/>
        <end position="113"/>
    </location>
</feature>
<keyword evidence="3" id="KW-1185">Reference proteome</keyword>
<protein>
    <submittedName>
        <fullName evidence="2">Uncharacterized protein</fullName>
    </submittedName>
</protein>
<proteinExistence type="predicted"/>